<evidence type="ECO:0008006" key="4">
    <source>
        <dbReference type="Google" id="ProtNLM"/>
    </source>
</evidence>
<feature type="region of interest" description="Disordered" evidence="1">
    <location>
        <begin position="231"/>
        <end position="250"/>
    </location>
</feature>
<dbReference type="RefSeq" id="WP_152770344.1">
    <property type="nucleotide sequence ID" value="NZ_VJZC01000027.1"/>
</dbReference>
<keyword evidence="3" id="KW-1185">Reference proteome</keyword>
<dbReference type="NCBIfam" id="TIGR04276">
    <property type="entry name" value="FxsC_Cterm"/>
    <property type="match status" value="1"/>
</dbReference>
<dbReference type="SUPFAM" id="SSF52200">
    <property type="entry name" value="Toll/Interleukin receptor TIR domain"/>
    <property type="match status" value="1"/>
</dbReference>
<reference evidence="2 3" key="1">
    <citation type="submission" date="2019-07" db="EMBL/GenBank/DDBJ databases">
        <title>New species of Amycolatopsis and Streptomyces.</title>
        <authorList>
            <person name="Duangmal K."/>
            <person name="Teo W.F.A."/>
            <person name="Lipun K."/>
        </authorList>
    </citation>
    <scope>NUCLEOTIDE SEQUENCE [LARGE SCALE GENOMIC DNA]</scope>
    <source>
        <strain evidence="2 3">NBRC 106415</strain>
    </source>
</reference>
<dbReference type="AlphaFoldDB" id="A0A5N8XCQ5"/>
<feature type="region of interest" description="Disordered" evidence="1">
    <location>
        <begin position="51"/>
        <end position="71"/>
    </location>
</feature>
<dbReference type="EMBL" id="VJZC01000027">
    <property type="protein sequence ID" value="MPY56896.1"/>
    <property type="molecule type" value="Genomic_DNA"/>
</dbReference>
<dbReference type="OrthoDB" id="9150238at2"/>
<accession>A0A5N8XCQ5</accession>
<evidence type="ECO:0000256" key="1">
    <source>
        <dbReference type="SAM" id="MobiDB-lite"/>
    </source>
</evidence>
<feature type="region of interest" description="Disordered" evidence="1">
    <location>
        <begin position="395"/>
        <end position="416"/>
    </location>
</feature>
<feature type="compositionally biased region" description="Basic and acidic residues" evidence="1">
    <location>
        <begin position="231"/>
        <end position="244"/>
    </location>
</feature>
<organism evidence="2 3">
    <name type="scientific">Streptomyces spongiae</name>
    <dbReference type="NCBI Taxonomy" id="565072"/>
    <lineage>
        <taxon>Bacteria</taxon>
        <taxon>Bacillati</taxon>
        <taxon>Actinomycetota</taxon>
        <taxon>Actinomycetes</taxon>
        <taxon>Kitasatosporales</taxon>
        <taxon>Streptomycetaceae</taxon>
        <taxon>Streptomyces</taxon>
    </lineage>
</organism>
<sequence>MHDDAPHFFFSYAPVPPPEGDVDAGPPAADKKVLEFCDDLTRAVISMSGTHAPPSTVRHLDAADRGGPSTVSALHRSRTFVAVITRRYFTDVHCGRQWYAFTHRPQRPQRGALIPVLWTPVPTTARPVVVDLGLPVPDRPATPSYVDRDAAEGYKTGGLSGLRRDSDKPYYDQCVRRIAQCVVQAASRAPEPVPDDAEFAHLDEVPDAFTASSWHPLGIAVLAPDIDHLPPGRRDAKYGREPRDWQPFSDGYGTPLAERTAELARNLGFAPEICTYDEAEPVFLGQRETRRPWVLILDPWILHDPAAAARLRAFDARDLPWVTVLAPLADDPQTRHARGDLEARLRSVLPRRLSGSRPIQRGAMLGRIQNSEAFNSLFMELADTAAQQYLNRVPLRSSTRPSAPTEPPQGDQEAQP</sequence>
<dbReference type="Proteomes" id="UP000400924">
    <property type="component" value="Unassembled WGS sequence"/>
</dbReference>
<name>A0A5N8XCQ5_9ACTN</name>
<dbReference type="InterPro" id="IPR026367">
    <property type="entry name" value="FxsC_C"/>
</dbReference>
<proteinExistence type="predicted"/>
<comment type="caution">
    <text evidence="2">The sequence shown here is derived from an EMBL/GenBank/DDBJ whole genome shotgun (WGS) entry which is preliminary data.</text>
</comment>
<dbReference type="InterPro" id="IPR035897">
    <property type="entry name" value="Toll_tir_struct_dom_sf"/>
</dbReference>
<gene>
    <name evidence="2" type="ORF">FNH08_06860</name>
</gene>
<protein>
    <recommendedName>
        <fullName evidence="4">FxsC protein</fullName>
    </recommendedName>
</protein>
<evidence type="ECO:0000313" key="2">
    <source>
        <dbReference type="EMBL" id="MPY56896.1"/>
    </source>
</evidence>
<evidence type="ECO:0000313" key="3">
    <source>
        <dbReference type="Proteomes" id="UP000400924"/>
    </source>
</evidence>